<dbReference type="KEGG" id="spu:115928192"/>
<evidence type="ECO:0000256" key="2">
    <source>
        <dbReference type="SAM" id="Phobius"/>
    </source>
</evidence>
<proteinExistence type="predicted"/>
<dbReference type="EnsemblMetazoa" id="XM_030995109">
    <property type="protein sequence ID" value="XP_030850969"/>
    <property type="gene ID" value="LOC115928192"/>
</dbReference>
<reference evidence="4" key="1">
    <citation type="submission" date="2015-02" db="EMBL/GenBank/DDBJ databases">
        <title>Genome sequencing for Strongylocentrotus purpuratus.</title>
        <authorList>
            <person name="Murali S."/>
            <person name="Liu Y."/>
            <person name="Vee V."/>
            <person name="English A."/>
            <person name="Wang M."/>
            <person name="Skinner E."/>
            <person name="Han Y."/>
            <person name="Muzny D.M."/>
            <person name="Worley K.C."/>
            <person name="Gibbs R.A."/>
        </authorList>
    </citation>
    <scope>NUCLEOTIDE SEQUENCE</scope>
</reference>
<protein>
    <submittedName>
        <fullName evidence="3">Uncharacterized protein</fullName>
    </submittedName>
</protein>
<feature type="compositionally biased region" description="Low complexity" evidence="1">
    <location>
        <begin position="54"/>
        <end position="63"/>
    </location>
</feature>
<dbReference type="InterPro" id="IPR040350">
    <property type="entry name" value="TMEM272"/>
</dbReference>
<evidence type="ECO:0000313" key="3">
    <source>
        <dbReference type="EnsemblMetazoa" id="XP_030850969"/>
    </source>
</evidence>
<feature type="transmembrane region" description="Helical" evidence="2">
    <location>
        <begin position="127"/>
        <end position="144"/>
    </location>
</feature>
<feature type="compositionally biased region" description="Basic and acidic residues" evidence="1">
    <location>
        <begin position="32"/>
        <end position="53"/>
    </location>
</feature>
<dbReference type="GeneID" id="115928192"/>
<organism evidence="3 4">
    <name type="scientific">Strongylocentrotus purpuratus</name>
    <name type="common">Purple sea urchin</name>
    <dbReference type="NCBI Taxonomy" id="7668"/>
    <lineage>
        <taxon>Eukaryota</taxon>
        <taxon>Metazoa</taxon>
        <taxon>Echinodermata</taxon>
        <taxon>Eleutherozoa</taxon>
        <taxon>Echinozoa</taxon>
        <taxon>Echinoidea</taxon>
        <taxon>Euechinoidea</taxon>
        <taxon>Echinacea</taxon>
        <taxon>Camarodonta</taxon>
        <taxon>Echinidea</taxon>
        <taxon>Strongylocentrotidae</taxon>
        <taxon>Strongylocentrotus</taxon>
    </lineage>
</organism>
<feature type="transmembrane region" description="Helical" evidence="2">
    <location>
        <begin position="93"/>
        <end position="115"/>
    </location>
</feature>
<keyword evidence="4" id="KW-1185">Reference proteome</keyword>
<dbReference type="PANTHER" id="PTHR33444">
    <property type="entry name" value="SI:DKEY-19B23.12-RELATED"/>
    <property type="match status" value="1"/>
</dbReference>
<evidence type="ECO:0000256" key="1">
    <source>
        <dbReference type="SAM" id="MobiDB-lite"/>
    </source>
</evidence>
<keyword evidence="2" id="KW-0472">Membrane</keyword>
<keyword evidence="2" id="KW-0812">Transmembrane</keyword>
<feature type="transmembrane region" description="Helical" evidence="2">
    <location>
        <begin position="172"/>
        <end position="192"/>
    </location>
</feature>
<dbReference type="OrthoDB" id="6157510at2759"/>
<name>A0A7M7PF95_STRPU</name>
<sequence length="282" mass="31321">MRRAKWTPSQESTVCSNHFEAECLGALAREPEVAEPVEKCKPPKPRSSEDKTRLPSTSTTPSLIMADPPDEIPPFDKYIWEQVGILIGTSISAVIWTLFMAVILTIPISMIAIGAVYLDDCPAERLIPIYMITMGAAHIVKTLINLKWRTQRSRLPQEEQADFKRNKVESGISHLIAVFCFAYFIAGNVWIYRIYKPNTTVRSAADYCHPTLYYFAFWVTTAWYIMAVLYCFYKCCTGCLAYCGVTASGDGVTATDDGVTATDDGVIATATPAQTLKIETSP</sequence>
<accession>A0A7M7PF95</accession>
<evidence type="ECO:0000313" key="4">
    <source>
        <dbReference type="Proteomes" id="UP000007110"/>
    </source>
</evidence>
<keyword evidence="2" id="KW-1133">Transmembrane helix</keyword>
<dbReference type="AlphaFoldDB" id="A0A7M7PF95"/>
<feature type="transmembrane region" description="Helical" evidence="2">
    <location>
        <begin position="212"/>
        <end position="233"/>
    </location>
</feature>
<dbReference type="Proteomes" id="UP000007110">
    <property type="component" value="Unassembled WGS sequence"/>
</dbReference>
<reference evidence="3" key="2">
    <citation type="submission" date="2021-01" db="UniProtKB">
        <authorList>
            <consortium name="EnsemblMetazoa"/>
        </authorList>
    </citation>
    <scope>IDENTIFICATION</scope>
</reference>
<dbReference type="RefSeq" id="XP_030850969.1">
    <property type="nucleotide sequence ID" value="XM_030995109.1"/>
</dbReference>
<feature type="region of interest" description="Disordered" evidence="1">
    <location>
        <begin position="32"/>
        <end position="66"/>
    </location>
</feature>
<dbReference type="PANTHER" id="PTHR33444:SF2">
    <property type="entry name" value="MARVEL DOMAIN-CONTAINING PROTEIN"/>
    <property type="match status" value="1"/>
</dbReference>
<dbReference type="InParanoid" id="A0A7M7PF95"/>